<dbReference type="KEGG" id="vg:55814520"/>
<organism evidence="2 3">
    <name type="scientific">Arthrobacter phage Mufasa8</name>
    <dbReference type="NCBI Taxonomy" id="2656526"/>
    <lineage>
        <taxon>Viruses</taxon>
        <taxon>Duplodnaviria</taxon>
        <taxon>Heunggongvirae</taxon>
        <taxon>Uroviricota</taxon>
        <taxon>Caudoviricetes</taxon>
        <taxon>Mufasoctovirus</taxon>
        <taxon>Mufasoctovirus mufasa8</taxon>
    </lineage>
</organism>
<dbReference type="GeneID" id="55814520"/>
<proteinExistence type="predicted"/>
<keyword evidence="3" id="KW-1185">Reference proteome</keyword>
<evidence type="ECO:0000313" key="3">
    <source>
        <dbReference type="Proteomes" id="UP000427282"/>
    </source>
</evidence>
<name>A0A649VM82_9CAUD</name>
<evidence type="ECO:0000313" key="2">
    <source>
        <dbReference type="EMBL" id="QGJ93516.1"/>
    </source>
</evidence>
<gene>
    <name evidence="2" type="primary">68</name>
    <name evidence="2" type="ORF">SEA_MUFASA8_68</name>
</gene>
<sequence>MSRVEWLDAGHMSPKVHNGDEEMADGNTPAGEDSTDIIGLSLGGDTSLVIYGLPSEVLAGLHEAMEVVKDRIDRERFKPAPEAWAGAEPHNIADDPQAIRDFLAGDEIRTPIVKNRAITAGLHLREVEDGYWQRINVKTRIDDGAFMTYLSYDLHKNTPHGEAVKLRVGMAYVELGRKPVLGRYSDKKLIQAHREAAARLTVAHVKTVMESE</sequence>
<dbReference type="EMBL" id="MN586027">
    <property type="protein sequence ID" value="QGJ93516.1"/>
    <property type="molecule type" value="Genomic_DNA"/>
</dbReference>
<accession>A0A649VM82</accession>
<feature type="region of interest" description="Disordered" evidence="1">
    <location>
        <begin position="1"/>
        <end position="32"/>
    </location>
</feature>
<protein>
    <submittedName>
        <fullName evidence="2">Uncharacterized protein</fullName>
    </submittedName>
</protein>
<reference evidence="2 3" key="1">
    <citation type="submission" date="2019-10" db="EMBL/GenBank/DDBJ databases">
        <authorList>
            <person name="Garlena R.A."/>
            <person name="Russell D.A."/>
            <person name="Pope W.H."/>
            <person name="Jacobs-Sera D."/>
            <person name="Hatfull G.F."/>
        </authorList>
    </citation>
    <scope>NUCLEOTIDE SEQUENCE [LARGE SCALE GENOMIC DNA]</scope>
</reference>
<dbReference type="Proteomes" id="UP000427282">
    <property type="component" value="Segment"/>
</dbReference>
<dbReference type="RefSeq" id="YP_009885148.1">
    <property type="nucleotide sequence ID" value="NC_049478.1"/>
</dbReference>
<evidence type="ECO:0000256" key="1">
    <source>
        <dbReference type="SAM" id="MobiDB-lite"/>
    </source>
</evidence>